<reference evidence="3" key="1">
    <citation type="journal article" date="2015" name="Nat. Genet.">
        <title>The genome and transcriptome of the zoonotic hookworm Ancylostoma ceylanicum identify infection-specific gene families.</title>
        <authorList>
            <person name="Schwarz E.M."/>
            <person name="Hu Y."/>
            <person name="Antoshechkin I."/>
            <person name="Miller M.M."/>
            <person name="Sternberg P.W."/>
            <person name="Aroian R.V."/>
        </authorList>
    </citation>
    <scope>NUCLEOTIDE SEQUENCE</scope>
    <source>
        <strain evidence="3">HY135</strain>
    </source>
</reference>
<proteinExistence type="predicted"/>
<protein>
    <submittedName>
        <fullName evidence="2">Uncharacterized protein</fullName>
    </submittedName>
</protein>
<evidence type="ECO:0000313" key="3">
    <source>
        <dbReference type="Proteomes" id="UP000024635"/>
    </source>
</evidence>
<dbReference type="Proteomes" id="UP000024635">
    <property type="component" value="Unassembled WGS sequence"/>
</dbReference>
<organism evidence="2 3">
    <name type="scientific">Ancylostoma ceylanicum</name>
    <dbReference type="NCBI Taxonomy" id="53326"/>
    <lineage>
        <taxon>Eukaryota</taxon>
        <taxon>Metazoa</taxon>
        <taxon>Ecdysozoa</taxon>
        <taxon>Nematoda</taxon>
        <taxon>Chromadorea</taxon>
        <taxon>Rhabditida</taxon>
        <taxon>Rhabditina</taxon>
        <taxon>Rhabditomorpha</taxon>
        <taxon>Strongyloidea</taxon>
        <taxon>Ancylostomatidae</taxon>
        <taxon>Ancylostomatinae</taxon>
        <taxon>Ancylostoma</taxon>
    </lineage>
</organism>
<gene>
    <name evidence="2" type="primary">Acey_s1013.g3394</name>
    <name evidence="2" type="ORF">Y032_1013g3394</name>
</gene>
<keyword evidence="3" id="KW-1185">Reference proteome</keyword>
<dbReference type="AlphaFoldDB" id="A0A016W713"/>
<feature type="region of interest" description="Disordered" evidence="1">
    <location>
        <begin position="1"/>
        <end position="23"/>
    </location>
</feature>
<name>A0A016W713_9BILA</name>
<accession>A0A016W713</accession>
<evidence type="ECO:0000256" key="1">
    <source>
        <dbReference type="SAM" id="MobiDB-lite"/>
    </source>
</evidence>
<evidence type="ECO:0000313" key="2">
    <source>
        <dbReference type="EMBL" id="EYC35614.1"/>
    </source>
</evidence>
<feature type="compositionally biased region" description="Basic residues" evidence="1">
    <location>
        <begin position="1"/>
        <end position="11"/>
    </location>
</feature>
<sequence length="102" mass="11516">MDNTMNRKKIKSNREGGNPPEAAAEARTGVIGTVFRSCLFSQIATFQPTTILQRFGLGVILFAELNWPETNMTRGRVKAPRSNASARDLYLQLRNEWITNFL</sequence>
<comment type="caution">
    <text evidence="2">The sequence shown here is derived from an EMBL/GenBank/DDBJ whole genome shotgun (WGS) entry which is preliminary data.</text>
</comment>
<dbReference type="EMBL" id="JARK01000613">
    <property type="protein sequence ID" value="EYC35614.1"/>
    <property type="molecule type" value="Genomic_DNA"/>
</dbReference>